<evidence type="ECO:0000256" key="7">
    <source>
        <dbReference type="ARBA" id="ARBA00023056"/>
    </source>
</evidence>
<evidence type="ECO:0000256" key="3">
    <source>
        <dbReference type="ARBA" id="ARBA00004964"/>
    </source>
</evidence>
<feature type="domain" description="Starch synthase catalytic" evidence="10">
    <location>
        <begin position="3"/>
        <end position="231"/>
    </location>
</feature>
<sequence length="473" mass="53905">MEIIHVSAECFPVAKAGGLGDVAGALPKYQNKLGHTAKVVMPMYRTKFLYQNEWELVHEGSQNSGSHYFNYSIIREKTNKLGFELYLVDINGLLDREKIYGYGDDTQRFLCFQIAVCDWMSRWTYKPDIVHCHDHQTGLIPFMLKNCFAFKHMADVPTVFTIHNAQYQGQFSWDKWNTLPSYDAYTWGGLDWNNAINPLASAVKCAWRVTTVSPSYLDELRYQAAGLENLMEYERGKCVGILNGIDADVWDPSKDSMIAKNYDEHDVKDGKRKNKKELCARFGLDPDKPLFTFIGRLVGEKAADVLPDAIRSSIYHHHGKVSFLILGSGEPDVEGRLEEVKDQFSGFVSTFIGYNESLSHLLYAGADFLLMPSRVEPCGLNQMYALRYGTVPMVRSTGGLKDTVRDFGEWQGFGIRFNNASVEDISYSVGRAVDLYYNKKDLYTWMRSYMMHIDHSWDASASEYIALYESVKV</sequence>
<evidence type="ECO:0000313" key="11">
    <source>
        <dbReference type="EMBL" id="QEC55028.1"/>
    </source>
</evidence>
<comment type="function">
    <text evidence="2 8">Synthesizes alpha-1,4-glucan chains using ADP-glucose.</text>
</comment>
<evidence type="ECO:0000313" key="12">
    <source>
        <dbReference type="Proteomes" id="UP000321204"/>
    </source>
</evidence>
<dbReference type="SUPFAM" id="SSF53756">
    <property type="entry name" value="UDP-Glycosyltransferase/glycogen phosphorylase"/>
    <property type="match status" value="1"/>
</dbReference>
<evidence type="ECO:0000256" key="8">
    <source>
        <dbReference type="HAMAP-Rule" id="MF_00484"/>
    </source>
</evidence>
<dbReference type="GO" id="GO:0009011">
    <property type="term" value="F:alpha-1,4-glucan glucosyltransferase (ADP-glucose donor) activity"/>
    <property type="evidence" value="ECO:0007669"/>
    <property type="project" value="UniProtKB-UniRule"/>
</dbReference>
<evidence type="ECO:0000259" key="10">
    <source>
        <dbReference type="Pfam" id="PF08323"/>
    </source>
</evidence>
<keyword evidence="6 8" id="KW-0808">Transferase</keyword>
<reference evidence="11 12" key="1">
    <citation type="journal article" date="2015" name="Int. J. Syst. Evol. Microbiol.">
        <title>Flavisolibacter ginsenosidimutans sp. nov., with ginsenoside-converting activity isolated from soil used for cultivating ginseng.</title>
        <authorList>
            <person name="Zhao Y."/>
            <person name="Liu Q."/>
            <person name="Kang M.S."/>
            <person name="Jin F."/>
            <person name="Yu H."/>
            <person name="Im W.T."/>
        </authorList>
    </citation>
    <scope>NUCLEOTIDE SEQUENCE [LARGE SCALE GENOMIC DNA]</scope>
    <source>
        <strain evidence="11 12">Gsoil 636</strain>
    </source>
</reference>
<dbReference type="PANTHER" id="PTHR45825">
    <property type="entry name" value="GRANULE-BOUND STARCH SYNTHASE 1, CHLOROPLASTIC/AMYLOPLASTIC"/>
    <property type="match status" value="1"/>
</dbReference>
<gene>
    <name evidence="8" type="primary">glgA</name>
    <name evidence="11" type="ORF">FSB75_03615</name>
</gene>
<dbReference type="UniPathway" id="UPA00164"/>
<evidence type="ECO:0000256" key="1">
    <source>
        <dbReference type="ARBA" id="ARBA00001478"/>
    </source>
</evidence>
<protein>
    <recommendedName>
        <fullName evidence="8">Glycogen synthase</fullName>
        <ecNumber evidence="8">2.4.1.21</ecNumber>
    </recommendedName>
    <alternativeName>
        <fullName evidence="8">Starch [bacterial glycogen] synthase</fullName>
    </alternativeName>
</protein>
<dbReference type="OrthoDB" id="9808590at2"/>
<dbReference type="InterPro" id="IPR001296">
    <property type="entry name" value="Glyco_trans_1"/>
</dbReference>
<dbReference type="InterPro" id="IPR011835">
    <property type="entry name" value="GS/SS"/>
</dbReference>
<dbReference type="CDD" id="cd03791">
    <property type="entry name" value="GT5_Glycogen_synthase_DULL1-like"/>
    <property type="match status" value="1"/>
</dbReference>
<proteinExistence type="inferred from homology"/>
<dbReference type="EC" id="2.4.1.21" evidence="8"/>
<comment type="similarity">
    <text evidence="4 8">Belongs to the glycosyltransferase 1 family. Bacterial/plant glycogen synthase subfamily.</text>
</comment>
<comment type="catalytic activity">
    <reaction evidence="1 8">
        <text>[(1-&gt;4)-alpha-D-glucosyl](n) + ADP-alpha-D-glucose = [(1-&gt;4)-alpha-D-glucosyl](n+1) + ADP + H(+)</text>
        <dbReference type="Rhea" id="RHEA:18189"/>
        <dbReference type="Rhea" id="RHEA-COMP:9584"/>
        <dbReference type="Rhea" id="RHEA-COMP:9587"/>
        <dbReference type="ChEBI" id="CHEBI:15378"/>
        <dbReference type="ChEBI" id="CHEBI:15444"/>
        <dbReference type="ChEBI" id="CHEBI:57498"/>
        <dbReference type="ChEBI" id="CHEBI:456216"/>
        <dbReference type="EC" id="2.4.1.21"/>
    </reaction>
</comment>
<keyword evidence="12" id="KW-1185">Reference proteome</keyword>
<comment type="pathway">
    <text evidence="3 8">Glycan biosynthesis; glycogen biosynthesis.</text>
</comment>
<dbReference type="Gene3D" id="3.40.50.2000">
    <property type="entry name" value="Glycogen Phosphorylase B"/>
    <property type="match status" value="2"/>
</dbReference>
<dbReference type="EMBL" id="CP042433">
    <property type="protein sequence ID" value="QEC55028.1"/>
    <property type="molecule type" value="Genomic_DNA"/>
</dbReference>
<evidence type="ECO:0000259" key="9">
    <source>
        <dbReference type="Pfam" id="PF00534"/>
    </source>
</evidence>
<dbReference type="Pfam" id="PF08323">
    <property type="entry name" value="Glyco_transf_5"/>
    <property type="match status" value="1"/>
</dbReference>
<evidence type="ECO:0000256" key="5">
    <source>
        <dbReference type="ARBA" id="ARBA00022676"/>
    </source>
</evidence>
<dbReference type="Pfam" id="PF00534">
    <property type="entry name" value="Glycos_transf_1"/>
    <property type="match status" value="1"/>
</dbReference>
<keyword evidence="7 8" id="KW-0320">Glycogen biosynthesis</keyword>
<dbReference type="GO" id="GO:0005978">
    <property type="term" value="P:glycogen biosynthetic process"/>
    <property type="evidence" value="ECO:0007669"/>
    <property type="project" value="UniProtKB-UniRule"/>
</dbReference>
<dbReference type="AlphaFoldDB" id="A0A5B8UEU1"/>
<evidence type="ECO:0000256" key="2">
    <source>
        <dbReference type="ARBA" id="ARBA00002764"/>
    </source>
</evidence>
<feature type="binding site" evidence="8">
    <location>
        <position position="15"/>
    </location>
    <ligand>
        <name>ADP-alpha-D-glucose</name>
        <dbReference type="ChEBI" id="CHEBI:57498"/>
    </ligand>
</feature>
<dbReference type="HAMAP" id="MF_00484">
    <property type="entry name" value="Glycogen_synth"/>
    <property type="match status" value="1"/>
</dbReference>
<dbReference type="GO" id="GO:0004373">
    <property type="term" value="F:alpha-1,4-glucan glucosyltransferase (UDP-glucose donor) activity"/>
    <property type="evidence" value="ECO:0007669"/>
    <property type="project" value="InterPro"/>
</dbReference>
<dbReference type="InterPro" id="IPR013534">
    <property type="entry name" value="Starch_synth_cat_dom"/>
</dbReference>
<accession>A0A5B8UEU1</accession>
<evidence type="ECO:0000256" key="4">
    <source>
        <dbReference type="ARBA" id="ARBA00010281"/>
    </source>
</evidence>
<dbReference type="PANTHER" id="PTHR45825:SF11">
    <property type="entry name" value="ALPHA AMYLASE DOMAIN-CONTAINING PROTEIN"/>
    <property type="match status" value="1"/>
</dbReference>
<organism evidence="11 12">
    <name type="scientific">Flavisolibacter ginsenosidimutans</name>
    <dbReference type="NCBI Taxonomy" id="661481"/>
    <lineage>
        <taxon>Bacteria</taxon>
        <taxon>Pseudomonadati</taxon>
        <taxon>Bacteroidota</taxon>
        <taxon>Chitinophagia</taxon>
        <taxon>Chitinophagales</taxon>
        <taxon>Chitinophagaceae</taxon>
        <taxon>Flavisolibacter</taxon>
    </lineage>
</organism>
<keyword evidence="5 8" id="KW-0328">Glycosyltransferase</keyword>
<feature type="domain" description="Glycosyl transferase family 1" evidence="9">
    <location>
        <begin position="279"/>
        <end position="420"/>
    </location>
</feature>
<evidence type="ECO:0000256" key="6">
    <source>
        <dbReference type="ARBA" id="ARBA00022679"/>
    </source>
</evidence>
<dbReference type="KEGG" id="fgg:FSB75_03615"/>
<dbReference type="RefSeq" id="WP_146782901.1">
    <property type="nucleotide sequence ID" value="NZ_BAABIO010000006.1"/>
</dbReference>
<name>A0A5B8UEU1_9BACT</name>
<dbReference type="Proteomes" id="UP000321204">
    <property type="component" value="Chromosome"/>
</dbReference>
<dbReference type="NCBIfam" id="TIGR02095">
    <property type="entry name" value="glgA"/>
    <property type="match status" value="1"/>
</dbReference>